<dbReference type="Proteomes" id="UP001500668">
    <property type="component" value="Unassembled WGS sequence"/>
</dbReference>
<dbReference type="InterPro" id="IPR005152">
    <property type="entry name" value="Lipase_secreted"/>
</dbReference>
<dbReference type="PANTHER" id="PTHR34853">
    <property type="match status" value="1"/>
</dbReference>
<gene>
    <name evidence="2" type="ORF">GCM10010394_59710</name>
</gene>
<dbReference type="PIRSF" id="PIRSF029171">
    <property type="entry name" value="Esterase_LipA"/>
    <property type="match status" value="1"/>
</dbReference>
<organism evidence="2 3">
    <name type="scientific">Streptomyces crystallinus</name>
    <dbReference type="NCBI Taxonomy" id="68191"/>
    <lineage>
        <taxon>Bacteria</taxon>
        <taxon>Bacillati</taxon>
        <taxon>Actinomycetota</taxon>
        <taxon>Actinomycetes</taxon>
        <taxon>Kitasatosporales</taxon>
        <taxon>Streptomycetaceae</taxon>
        <taxon>Streptomyces</taxon>
    </lineage>
</organism>
<feature type="signal peptide" evidence="1">
    <location>
        <begin position="1"/>
        <end position="26"/>
    </location>
</feature>
<dbReference type="PANTHER" id="PTHR34853:SF1">
    <property type="entry name" value="LIPASE 5"/>
    <property type="match status" value="1"/>
</dbReference>
<keyword evidence="1" id="KW-0732">Signal</keyword>
<evidence type="ECO:0000256" key="1">
    <source>
        <dbReference type="SAM" id="SignalP"/>
    </source>
</evidence>
<evidence type="ECO:0000313" key="2">
    <source>
        <dbReference type="EMBL" id="GAA0621148.1"/>
    </source>
</evidence>
<sequence>MPLRTRVAGALTAGLLLCAATPTAFAAADDDAPAAARPGDVVSSAPTAFHPLPGQWTNTKAWHITYRSTTARGGPNVVSGTVIVPNDGRTGPRPLVTYAVGTVGLGDSCAPSANFPYGTAVEATLINQIVQRGWAVAVTDYEGLGTPGDHTYTVGRAEGTAMLDAARAAQRLGIPGVSTDSPVGIMGYSQGGQASSWAAELHDSYAPELKVKGTATGGVPADLMKVAHSNDGGLGSGLIFMAAAGQDAAFPELKLNSYLNAAGKALVDYFKTNCVAIDSVAGSFKKITDLTVKNPLEQPDWQAALNASRLGTHAPDAPVYLYHGTVDELIPYQVGQGLRTDWCDRGADVSWHPLPLLGHIGGVTAGALPAADWLADRFAGRAADSNC</sequence>
<reference evidence="3" key="1">
    <citation type="journal article" date="2019" name="Int. J. Syst. Evol. Microbiol.">
        <title>The Global Catalogue of Microorganisms (GCM) 10K type strain sequencing project: providing services to taxonomists for standard genome sequencing and annotation.</title>
        <authorList>
            <consortium name="The Broad Institute Genomics Platform"/>
            <consortium name="The Broad Institute Genome Sequencing Center for Infectious Disease"/>
            <person name="Wu L."/>
            <person name="Ma J."/>
        </authorList>
    </citation>
    <scope>NUCLEOTIDE SEQUENCE [LARGE SCALE GENOMIC DNA]</scope>
    <source>
        <strain evidence="3">JCM 5067</strain>
    </source>
</reference>
<name>A0ABP3RYL4_9ACTN</name>
<dbReference type="Gene3D" id="1.10.260.130">
    <property type="match status" value="1"/>
</dbReference>
<dbReference type="Pfam" id="PF03583">
    <property type="entry name" value="LIP"/>
    <property type="match status" value="1"/>
</dbReference>
<dbReference type="SUPFAM" id="SSF53474">
    <property type="entry name" value="alpha/beta-Hydrolases"/>
    <property type="match status" value="1"/>
</dbReference>
<comment type="caution">
    <text evidence="2">The sequence shown here is derived from an EMBL/GenBank/DDBJ whole genome shotgun (WGS) entry which is preliminary data.</text>
</comment>
<dbReference type="RefSeq" id="WP_344078775.1">
    <property type="nucleotide sequence ID" value="NZ_BAAACA010000043.1"/>
</dbReference>
<proteinExistence type="predicted"/>
<protein>
    <submittedName>
        <fullName evidence="2">Lipase family protein</fullName>
    </submittedName>
</protein>
<dbReference type="EMBL" id="BAAACA010000043">
    <property type="protein sequence ID" value="GAA0621148.1"/>
    <property type="molecule type" value="Genomic_DNA"/>
</dbReference>
<dbReference type="InterPro" id="IPR029058">
    <property type="entry name" value="AB_hydrolase_fold"/>
</dbReference>
<feature type="chain" id="PRO_5045431141" evidence="1">
    <location>
        <begin position="27"/>
        <end position="387"/>
    </location>
</feature>
<accession>A0ABP3RYL4</accession>
<dbReference type="Gene3D" id="3.40.50.1820">
    <property type="entry name" value="alpha/beta hydrolase"/>
    <property type="match status" value="1"/>
</dbReference>
<keyword evidence="3" id="KW-1185">Reference proteome</keyword>
<evidence type="ECO:0000313" key="3">
    <source>
        <dbReference type="Proteomes" id="UP001500668"/>
    </source>
</evidence>